<organism evidence="1 2">
    <name type="scientific">Tenebrio molitor</name>
    <name type="common">Yellow mealworm beetle</name>
    <dbReference type="NCBI Taxonomy" id="7067"/>
    <lineage>
        <taxon>Eukaryota</taxon>
        <taxon>Metazoa</taxon>
        <taxon>Ecdysozoa</taxon>
        <taxon>Arthropoda</taxon>
        <taxon>Hexapoda</taxon>
        <taxon>Insecta</taxon>
        <taxon>Pterygota</taxon>
        <taxon>Neoptera</taxon>
        <taxon>Endopterygota</taxon>
        <taxon>Coleoptera</taxon>
        <taxon>Polyphaga</taxon>
        <taxon>Cucujiformia</taxon>
        <taxon>Tenebrionidae</taxon>
        <taxon>Tenebrio</taxon>
    </lineage>
</organism>
<keyword evidence="2" id="KW-1185">Reference proteome</keyword>
<dbReference type="EMBL" id="JABDTM020012839">
    <property type="protein sequence ID" value="KAH0820116.1"/>
    <property type="molecule type" value="Genomic_DNA"/>
</dbReference>
<evidence type="ECO:0000313" key="1">
    <source>
        <dbReference type="EMBL" id="KAH0820116.1"/>
    </source>
</evidence>
<sequence length="101" mass="11837">MRFPRSARSRTTTIDPGSHLTARQQSIFQTEVVLKKFRRRRRRSALLWARDRHFRDTWNVDDSSAGDRRDVAVETESRRASGSRTLSHAEGFAVLHWRLVC</sequence>
<gene>
    <name evidence="1" type="ORF">GEV33_002675</name>
</gene>
<dbReference type="AlphaFoldDB" id="A0A8J6LP71"/>
<dbReference type="Proteomes" id="UP000719412">
    <property type="component" value="Unassembled WGS sequence"/>
</dbReference>
<proteinExistence type="predicted"/>
<name>A0A8J6LP71_TENMO</name>
<evidence type="ECO:0000313" key="2">
    <source>
        <dbReference type="Proteomes" id="UP000719412"/>
    </source>
</evidence>
<comment type="caution">
    <text evidence="1">The sequence shown here is derived from an EMBL/GenBank/DDBJ whole genome shotgun (WGS) entry which is preliminary data.</text>
</comment>
<reference evidence="1" key="1">
    <citation type="journal article" date="2020" name="J Insects Food Feed">
        <title>The yellow mealworm (Tenebrio molitor) genome: a resource for the emerging insects as food and feed industry.</title>
        <authorList>
            <person name="Eriksson T."/>
            <person name="Andere A."/>
            <person name="Kelstrup H."/>
            <person name="Emery V."/>
            <person name="Picard C."/>
        </authorList>
    </citation>
    <scope>NUCLEOTIDE SEQUENCE</scope>
    <source>
        <strain evidence="1">Stoneville</strain>
        <tissue evidence="1">Whole head</tissue>
    </source>
</reference>
<protein>
    <submittedName>
        <fullName evidence="1">Uncharacterized protein</fullName>
    </submittedName>
</protein>
<accession>A0A8J6LP71</accession>
<reference evidence="1" key="2">
    <citation type="submission" date="2021-08" db="EMBL/GenBank/DDBJ databases">
        <authorList>
            <person name="Eriksson T."/>
        </authorList>
    </citation>
    <scope>NUCLEOTIDE SEQUENCE</scope>
    <source>
        <strain evidence="1">Stoneville</strain>
        <tissue evidence="1">Whole head</tissue>
    </source>
</reference>